<protein>
    <submittedName>
        <fullName evidence="1">Uncharacterized protein</fullName>
    </submittedName>
</protein>
<sequence>MFNFWALGIGHWALGIGHWALGIGHWALGIGHWALGIGHWALGIGHWALGIGHGEVWEDTAEKIFAILPHSPHSPISFAPPPLCLLPISPDSRLPTPYSLATLQ</sequence>
<evidence type="ECO:0000313" key="2">
    <source>
        <dbReference type="Proteomes" id="UP000637383"/>
    </source>
</evidence>
<reference evidence="1 2" key="1">
    <citation type="journal article" date="2020" name="ISME J.">
        <title>Comparative genomics reveals insights into cyanobacterial evolution and habitat adaptation.</title>
        <authorList>
            <person name="Chen M.Y."/>
            <person name="Teng W.K."/>
            <person name="Zhao L."/>
            <person name="Hu C.X."/>
            <person name="Zhou Y.K."/>
            <person name="Han B.P."/>
            <person name="Song L.R."/>
            <person name="Shu W.S."/>
        </authorList>
    </citation>
    <scope>NUCLEOTIDE SEQUENCE [LARGE SCALE GENOMIC DNA]</scope>
    <source>
        <strain evidence="1 2">FACHB-159</strain>
    </source>
</reference>
<keyword evidence="2" id="KW-1185">Reference proteome</keyword>
<proteinExistence type="predicted"/>
<accession>A0ABR8K6U4</accession>
<dbReference type="Proteomes" id="UP000637383">
    <property type="component" value="Unassembled WGS sequence"/>
</dbReference>
<dbReference type="InterPro" id="IPR011049">
    <property type="entry name" value="Serralysin-like_metalloprot_C"/>
</dbReference>
<dbReference type="RefSeq" id="WP_190955887.1">
    <property type="nucleotide sequence ID" value="NZ_JACJTU010000012.1"/>
</dbReference>
<evidence type="ECO:0000313" key="1">
    <source>
        <dbReference type="EMBL" id="MBD2735208.1"/>
    </source>
</evidence>
<dbReference type="SUPFAM" id="SSF101967">
    <property type="entry name" value="Adhesin YadA, collagen-binding domain"/>
    <property type="match status" value="1"/>
</dbReference>
<gene>
    <name evidence="1" type="ORF">H6H03_15120</name>
</gene>
<name>A0ABR8K6U4_9NOSO</name>
<organism evidence="1 2">
    <name type="scientific">Nostoc paludosum FACHB-159</name>
    <dbReference type="NCBI Taxonomy" id="2692908"/>
    <lineage>
        <taxon>Bacteria</taxon>
        <taxon>Bacillati</taxon>
        <taxon>Cyanobacteriota</taxon>
        <taxon>Cyanophyceae</taxon>
        <taxon>Nostocales</taxon>
        <taxon>Nostocaceae</taxon>
        <taxon>Nostoc</taxon>
    </lineage>
</organism>
<comment type="caution">
    <text evidence="1">The sequence shown here is derived from an EMBL/GenBank/DDBJ whole genome shotgun (WGS) entry which is preliminary data.</text>
</comment>
<dbReference type="EMBL" id="JACJTU010000012">
    <property type="protein sequence ID" value="MBD2735208.1"/>
    <property type="molecule type" value="Genomic_DNA"/>
</dbReference>